<organism evidence="1 2">
    <name type="scientific">Gossypium barbadense</name>
    <name type="common">Sea Island cotton</name>
    <name type="synonym">Hibiscus barbadensis</name>
    <dbReference type="NCBI Taxonomy" id="3634"/>
    <lineage>
        <taxon>Eukaryota</taxon>
        <taxon>Viridiplantae</taxon>
        <taxon>Streptophyta</taxon>
        <taxon>Embryophyta</taxon>
        <taxon>Tracheophyta</taxon>
        <taxon>Spermatophyta</taxon>
        <taxon>Magnoliopsida</taxon>
        <taxon>eudicotyledons</taxon>
        <taxon>Gunneridae</taxon>
        <taxon>Pentapetalae</taxon>
        <taxon>rosids</taxon>
        <taxon>malvids</taxon>
        <taxon>Malvales</taxon>
        <taxon>Malvaceae</taxon>
        <taxon>Malvoideae</taxon>
        <taxon>Gossypium</taxon>
    </lineage>
</organism>
<proteinExistence type="predicted"/>
<name>A0A2P5VNJ2_GOSBA</name>
<dbReference type="Proteomes" id="UP000239757">
    <property type="component" value="Unassembled WGS sequence"/>
</dbReference>
<reference evidence="1 2" key="1">
    <citation type="submission" date="2015-01" db="EMBL/GenBank/DDBJ databases">
        <title>Genome of allotetraploid Gossypium barbadense reveals genomic plasticity and fiber elongation in cotton evolution.</title>
        <authorList>
            <person name="Chen X."/>
            <person name="Liu X."/>
            <person name="Zhao B."/>
            <person name="Zheng H."/>
            <person name="Hu Y."/>
            <person name="Lu G."/>
            <person name="Yang C."/>
            <person name="Chen J."/>
            <person name="Shan C."/>
            <person name="Zhang L."/>
            <person name="Zhou Y."/>
            <person name="Wang L."/>
            <person name="Guo W."/>
            <person name="Bai Y."/>
            <person name="Ruan J."/>
            <person name="Shangguan X."/>
            <person name="Mao Y."/>
            <person name="Jiang J."/>
            <person name="Zhu Y."/>
            <person name="Lei J."/>
            <person name="Kang H."/>
            <person name="Chen S."/>
            <person name="He X."/>
            <person name="Wang R."/>
            <person name="Wang Y."/>
            <person name="Chen J."/>
            <person name="Wang L."/>
            <person name="Yu S."/>
            <person name="Wang B."/>
            <person name="Wei J."/>
            <person name="Song S."/>
            <person name="Lu X."/>
            <person name="Gao Z."/>
            <person name="Gu W."/>
            <person name="Deng X."/>
            <person name="Ma D."/>
            <person name="Wang S."/>
            <person name="Liang W."/>
            <person name="Fang L."/>
            <person name="Cai C."/>
            <person name="Zhu X."/>
            <person name="Zhou B."/>
            <person name="Zhang Y."/>
            <person name="Chen Z."/>
            <person name="Xu S."/>
            <person name="Zhu R."/>
            <person name="Wang S."/>
            <person name="Zhang T."/>
            <person name="Zhao G."/>
        </authorList>
    </citation>
    <scope>NUCLEOTIDE SEQUENCE [LARGE SCALE GENOMIC DNA]</scope>
    <source>
        <strain evidence="2">cv. Xinhai21</strain>
        <tissue evidence="1">Leaf</tissue>
    </source>
</reference>
<gene>
    <name evidence="1" type="ORF">GOBAR_AA40354</name>
</gene>
<protein>
    <submittedName>
        <fullName evidence="1">Uncharacterized protein</fullName>
    </submittedName>
</protein>
<dbReference type="OrthoDB" id="1721053at2759"/>
<dbReference type="AlphaFoldDB" id="A0A2P5VNJ2"/>
<evidence type="ECO:0000313" key="1">
    <source>
        <dbReference type="EMBL" id="PPR80360.1"/>
    </source>
</evidence>
<dbReference type="EMBL" id="KZ671882">
    <property type="protein sequence ID" value="PPR80360.1"/>
    <property type="molecule type" value="Genomic_DNA"/>
</dbReference>
<sequence length="145" mass="16018">MTQADDSHAPPVFAFSKAPLSFKRIRGMSSPGGILNALSTALHGSCQCRPNRVLSPLVLFSISTYFIAPPEIPFSPTVLQLGSFHCLFRVELWDLTPMLIPQISSLLLLQEKKFTTRGPSTCMRHYSVRLLPIVKNFPLLPPVGV</sequence>
<accession>A0A2P5VNJ2</accession>
<evidence type="ECO:0000313" key="2">
    <source>
        <dbReference type="Proteomes" id="UP000239757"/>
    </source>
</evidence>